<dbReference type="PANTHER" id="PTHR24113:SF12">
    <property type="entry name" value="RAN GTPASE-ACTIVATING PROTEIN 1"/>
    <property type="match status" value="1"/>
</dbReference>
<keyword evidence="1" id="KW-0343">GTPase activation</keyword>
<organism evidence="5 6">
    <name type="scientific">Heterodermia speciosa</name>
    <dbReference type="NCBI Taxonomy" id="116794"/>
    <lineage>
        <taxon>Eukaryota</taxon>
        <taxon>Fungi</taxon>
        <taxon>Dikarya</taxon>
        <taxon>Ascomycota</taxon>
        <taxon>Pezizomycotina</taxon>
        <taxon>Lecanoromycetes</taxon>
        <taxon>OSLEUM clade</taxon>
        <taxon>Lecanoromycetidae</taxon>
        <taxon>Caliciales</taxon>
        <taxon>Physciaceae</taxon>
        <taxon>Heterodermia</taxon>
    </lineage>
</organism>
<dbReference type="InterPro" id="IPR027038">
    <property type="entry name" value="RanGap"/>
</dbReference>
<dbReference type="AlphaFoldDB" id="A0A8H3EL99"/>
<accession>A0A8H3EL99</accession>
<dbReference type="SMART" id="SM00368">
    <property type="entry name" value="LRR_RI"/>
    <property type="match status" value="6"/>
</dbReference>
<name>A0A8H3EL99_9LECA</name>
<dbReference type="PANTHER" id="PTHR24113">
    <property type="entry name" value="RAN GTPASE-ACTIVATING PROTEIN 1"/>
    <property type="match status" value="1"/>
</dbReference>
<dbReference type="Pfam" id="PF13516">
    <property type="entry name" value="LRR_6"/>
    <property type="match status" value="1"/>
</dbReference>
<dbReference type="GO" id="GO:0006913">
    <property type="term" value="P:nucleocytoplasmic transport"/>
    <property type="evidence" value="ECO:0007669"/>
    <property type="project" value="TreeGrafter"/>
</dbReference>
<keyword evidence="3" id="KW-0677">Repeat</keyword>
<feature type="region of interest" description="Disordered" evidence="4">
    <location>
        <begin position="340"/>
        <end position="426"/>
    </location>
</feature>
<sequence>MEGNTFTLTTPSPKLDTADQILPHLNPLQESTTVTTIKLSGNTLGAPACSALASVLSTKSTLQTANLADIFTSRLLSEIPPALSSLLTSLLPLQNLHTVDLSDNAFGLNTQAPLVDFLSQHVPLQHLILNNNGLGPDAGTLIADALTTLAAKKEDARRKDPEGAVPHLETIVCGRNRLESGSMPAWAKCFRAHSRGVRVVKMVQNGIRQDGVALLLREGLGRCEGLEVCDLQDNTFTTVGARALAEVVGGWGKLQELGVGDCLVGARGMVALAEALGAGKNGGLRVLRAQYNEIDAKGVKALLEVVKQGKLEGLRRVEINGNKFSEDDESVEGLRSLLEERKENSQEVDEGEWGLDELSDLEEDSDEEDEDESDEEAEEDEDDEEREGKAQKILDDADQEENSKVSQKKDAEVDDLADQLGKTELK</sequence>
<feature type="compositionally biased region" description="Basic and acidic residues" evidence="4">
    <location>
        <begin position="386"/>
        <end position="411"/>
    </location>
</feature>
<keyword evidence="6" id="KW-1185">Reference proteome</keyword>
<dbReference type="GO" id="GO:0005634">
    <property type="term" value="C:nucleus"/>
    <property type="evidence" value="ECO:0007669"/>
    <property type="project" value="TreeGrafter"/>
</dbReference>
<dbReference type="EMBL" id="CAJPDS010000006">
    <property type="protein sequence ID" value="CAF9908599.1"/>
    <property type="molecule type" value="Genomic_DNA"/>
</dbReference>
<dbReference type="SUPFAM" id="SSF52047">
    <property type="entry name" value="RNI-like"/>
    <property type="match status" value="1"/>
</dbReference>
<evidence type="ECO:0000313" key="6">
    <source>
        <dbReference type="Proteomes" id="UP000664521"/>
    </source>
</evidence>
<dbReference type="InterPro" id="IPR032675">
    <property type="entry name" value="LRR_dom_sf"/>
</dbReference>
<dbReference type="Proteomes" id="UP000664521">
    <property type="component" value="Unassembled WGS sequence"/>
</dbReference>
<evidence type="ECO:0000313" key="5">
    <source>
        <dbReference type="EMBL" id="CAF9908599.1"/>
    </source>
</evidence>
<gene>
    <name evidence="5" type="primary">RANGAP1</name>
    <name evidence="5" type="ORF">HETSPECPRED_008127</name>
</gene>
<evidence type="ECO:0000256" key="3">
    <source>
        <dbReference type="ARBA" id="ARBA00022737"/>
    </source>
</evidence>
<dbReference type="CDD" id="cd00116">
    <property type="entry name" value="LRR_RI"/>
    <property type="match status" value="1"/>
</dbReference>
<dbReference type="InterPro" id="IPR001611">
    <property type="entry name" value="Leu-rich_rpt"/>
</dbReference>
<dbReference type="GO" id="GO:0048471">
    <property type="term" value="C:perinuclear region of cytoplasm"/>
    <property type="evidence" value="ECO:0007669"/>
    <property type="project" value="TreeGrafter"/>
</dbReference>
<evidence type="ECO:0000256" key="4">
    <source>
        <dbReference type="SAM" id="MobiDB-lite"/>
    </source>
</evidence>
<dbReference type="GO" id="GO:0031267">
    <property type="term" value="F:small GTPase binding"/>
    <property type="evidence" value="ECO:0007669"/>
    <property type="project" value="TreeGrafter"/>
</dbReference>
<dbReference type="GO" id="GO:0005096">
    <property type="term" value="F:GTPase activator activity"/>
    <property type="evidence" value="ECO:0007669"/>
    <property type="project" value="UniProtKB-KW"/>
</dbReference>
<protein>
    <submittedName>
        <fullName evidence="5">Ran GTPase-activating protein 1</fullName>
    </submittedName>
</protein>
<comment type="caution">
    <text evidence="5">The sequence shown here is derived from an EMBL/GenBank/DDBJ whole genome shotgun (WGS) entry which is preliminary data.</text>
</comment>
<evidence type="ECO:0000256" key="1">
    <source>
        <dbReference type="ARBA" id="ARBA00022468"/>
    </source>
</evidence>
<keyword evidence="2" id="KW-0433">Leucine-rich repeat</keyword>
<proteinExistence type="predicted"/>
<dbReference type="OrthoDB" id="184583at2759"/>
<reference evidence="5" key="1">
    <citation type="submission" date="2021-03" db="EMBL/GenBank/DDBJ databases">
        <authorList>
            <person name="Tagirdzhanova G."/>
        </authorList>
    </citation>
    <scope>NUCLEOTIDE SEQUENCE</scope>
</reference>
<dbReference type="Gene3D" id="3.80.10.10">
    <property type="entry name" value="Ribonuclease Inhibitor"/>
    <property type="match status" value="1"/>
</dbReference>
<dbReference type="GO" id="GO:0005829">
    <property type="term" value="C:cytosol"/>
    <property type="evidence" value="ECO:0007669"/>
    <property type="project" value="TreeGrafter"/>
</dbReference>
<feature type="compositionally biased region" description="Acidic residues" evidence="4">
    <location>
        <begin position="346"/>
        <end position="385"/>
    </location>
</feature>
<evidence type="ECO:0000256" key="2">
    <source>
        <dbReference type="ARBA" id="ARBA00022614"/>
    </source>
</evidence>